<protein>
    <submittedName>
        <fullName evidence="2">Uncharacterized protein</fullName>
    </submittedName>
</protein>
<name>A0A5B7G599_PORTR</name>
<evidence type="ECO:0000313" key="3">
    <source>
        <dbReference type="Proteomes" id="UP000324222"/>
    </source>
</evidence>
<proteinExistence type="predicted"/>
<reference evidence="2 3" key="1">
    <citation type="submission" date="2019-05" db="EMBL/GenBank/DDBJ databases">
        <title>Another draft genome of Portunus trituberculatus and its Hox gene families provides insights of decapod evolution.</title>
        <authorList>
            <person name="Jeong J.-H."/>
            <person name="Song I."/>
            <person name="Kim S."/>
            <person name="Choi T."/>
            <person name="Kim D."/>
            <person name="Ryu S."/>
            <person name="Kim W."/>
        </authorList>
    </citation>
    <scope>NUCLEOTIDE SEQUENCE [LARGE SCALE GENOMIC DNA]</scope>
    <source>
        <tissue evidence="2">Muscle</tissue>
    </source>
</reference>
<accession>A0A5B7G599</accession>
<dbReference type="AlphaFoldDB" id="A0A5B7G599"/>
<keyword evidence="3" id="KW-1185">Reference proteome</keyword>
<sequence length="191" mass="20983">MWPDAVGDTFCYFSQGYHLIGAGYTQSIARALYTRPSQPSSWRHSYFWRFPWSCKHYKGTSSTVTGILGGFLYVGHSVALIGAWFVPSTCKICACPQFRTNSSPLSWLRERQTRSIASIAPFFLPPGRNQAGGHGLIAPVGGTGAAIRVFRAGNGTIFAFHSPTRRRLLQWSGCVSPVVKLATFGPDSLQF</sequence>
<dbReference type="Proteomes" id="UP000324222">
    <property type="component" value="Unassembled WGS sequence"/>
</dbReference>
<comment type="caution">
    <text evidence="2">The sequence shown here is derived from an EMBL/GenBank/DDBJ whole genome shotgun (WGS) entry which is preliminary data.</text>
</comment>
<keyword evidence="1" id="KW-0472">Membrane</keyword>
<gene>
    <name evidence="2" type="ORF">E2C01_048039</name>
</gene>
<evidence type="ECO:0000313" key="2">
    <source>
        <dbReference type="EMBL" id="MPC54132.1"/>
    </source>
</evidence>
<evidence type="ECO:0000256" key="1">
    <source>
        <dbReference type="SAM" id="Phobius"/>
    </source>
</evidence>
<organism evidence="2 3">
    <name type="scientific">Portunus trituberculatus</name>
    <name type="common">Swimming crab</name>
    <name type="synonym">Neptunus trituberculatus</name>
    <dbReference type="NCBI Taxonomy" id="210409"/>
    <lineage>
        <taxon>Eukaryota</taxon>
        <taxon>Metazoa</taxon>
        <taxon>Ecdysozoa</taxon>
        <taxon>Arthropoda</taxon>
        <taxon>Crustacea</taxon>
        <taxon>Multicrustacea</taxon>
        <taxon>Malacostraca</taxon>
        <taxon>Eumalacostraca</taxon>
        <taxon>Eucarida</taxon>
        <taxon>Decapoda</taxon>
        <taxon>Pleocyemata</taxon>
        <taxon>Brachyura</taxon>
        <taxon>Eubrachyura</taxon>
        <taxon>Portunoidea</taxon>
        <taxon>Portunidae</taxon>
        <taxon>Portuninae</taxon>
        <taxon>Portunus</taxon>
    </lineage>
</organism>
<feature type="transmembrane region" description="Helical" evidence="1">
    <location>
        <begin position="64"/>
        <end position="86"/>
    </location>
</feature>
<keyword evidence="1" id="KW-1133">Transmembrane helix</keyword>
<dbReference type="EMBL" id="VSRR010012129">
    <property type="protein sequence ID" value="MPC54132.1"/>
    <property type="molecule type" value="Genomic_DNA"/>
</dbReference>
<keyword evidence="1" id="KW-0812">Transmembrane</keyword>